<proteinExistence type="predicted"/>
<organism evidence="1 2">
    <name type="scientific">Vaccinium darrowii</name>
    <dbReference type="NCBI Taxonomy" id="229202"/>
    <lineage>
        <taxon>Eukaryota</taxon>
        <taxon>Viridiplantae</taxon>
        <taxon>Streptophyta</taxon>
        <taxon>Embryophyta</taxon>
        <taxon>Tracheophyta</taxon>
        <taxon>Spermatophyta</taxon>
        <taxon>Magnoliopsida</taxon>
        <taxon>eudicotyledons</taxon>
        <taxon>Gunneridae</taxon>
        <taxon>Pentapetalae</taxon>
        <taxon>asterids</taxon>
        <taxon>Ericales</taxon>
        <taxon>Ericaceae</taxon>
        <taxon>Vaccinioideae</taxon>
        <taxon>Vaccinieae</taxon>
        <taxon>Vaccinium</taxon>
    </lineage>
</organism>
<reference evidence="1 2" key="1">
    <citation type="journal article" date="2021" name="Hortic Res">
        <title>High-quality reference genome and annotation aids understanding of berry development for evergreen blueberry (Vaccinium darrowii).</title>
        <authorList>
            <person name="Yu J."/>
            <person name="Hulse-Kemp A.M."/>
            <person name="Babiker E."/>
            <person name="Staton M."/>
        </authorList>
    </citation>
    <scope>NUCLEOTIDE SEQUENCE [LARGE SCALE GENOMIC DNA]</scope>
    <source>
        <strain evidence="2">cv. NJ 8807/NJ 8810</strain>
        <tissue evidence="1">Young leaf</tissue>
    </source>
</reference>
<gene>
    <name evidence="1" type="ORF">Vadar_025981</name>
</gene>
<sequence length="468" mass="52410">MGRKPKHGPSFFKILIGEEFEDKLRIPPAFVTSNLAGQLPAKALIKPPNDSRSWAVEVKKTGDKNHYSFIRRGWRKFVEDCGLQAGDFVVFKLISNWVFEIVRYGPDGCEKELTINPVSEQIKENPVKARTTRSVKSEEAPAQASSGDSLPTNHPRRGDVNFPFAVTDRVIIKGNKRTPQCLVGREAIVTTRCSHGWYVVKTLDNPESVKLQYSSLVKVSDDPSSSKPSTGPNTGRSSRIVAEASGSRKQTEYPSFDAVIGKVVISNYYRSRLTLPMAFARGTGMATKRAVVLKNEEGRVWPVDISTYPSSRGRIDLSGGWPAFLKENNIVLGDSCVFKFIPSAGNVIDVVVQKGRRRLSCLKGFNSMKMVNHQCLFCRGSRGKTPTCKRCWDGVPMEKLQELSQASFKGNPLMYAKWTAVLRLLNFPLDHALEKKNLKKMAVNNDKLNVPHPSQLKSRKIYIAWRRH</sequence>
<evidence type="ECO:0000313" key="2">
    <source>
        <dbReference type="Proteomes" id="UP000828048"/>
    </source>
</evidence>
<comment type="caution">
    <text evidence="1">The sequence shown here is derived from an EMBL/GenBank/DDBJ whole genome shotgun (WGS) entry which is preliminary data.</text>
</comment>
<dbReference type="EMBL" id="CM037158">
    <property type="protein sequence ID" value="KAH7852524.1"/>
    <property type="molecule type" value="Genomic_DNA"/>
</dbReference>
<dbReference type="Proteomes" id="UP000828048">
    <property type="component" value="Chromosome 8"/>
</dbReference>
<accession>A0ACB7YH97</accession>
<name>A0ACB7YH97_9ERIC</name>
<protein>
    <submittedName>
        <fullName evidence="1">Uncharacterized protein</fullName>
    </submittedName>
</protein>
<keyword evidence="2" id="KW-1185">Reference proteome</keyword>
<evidence type="ECO:0000313" key="1">
    <source>
        <dbReference type="EMBL" id="KAH7852524.1"/>
    </source>
</evidence>